<evidence type="ECO:0000256" key="2">
    <source>
        <dbReference type="ARBA" id="ARBA00022692"/>
    </source>
</evidence>
<evidence type="ECO:0000313" key="7">
    <source>
        <dbReference type="Proteomes" id="UP000664601"/>
    </source>
</evidence>
<keyword evidence="2 5" id="KW-0812">Transmembrane</keyword>
<reference evidence="6 7" key="1">
    <citation type="submission" date="2021-03" db="EMBL/GenBank/DDBJ databases">
        <title>Enterococcal diversity collection.</title>
        <authorList>
            <person name="Gilmore M.S."/>
            <person name="Schwartzman J."/>
            <person name="Van Tyne D."/>
            <person name="Martin M."/>
            <person name="Earl A.M."/>
            <person name="Manson A.L."/>
            <person name="Straub T."/>
            <person name="Salamzade R."/>
            <person name="Saavedra J."/>
            <person name="Lebreton F."/>
            <person name="Prichula J."/>
            <person name="Schaufler K."/>
            <person name="Gaca A."/>
            <person name="Sgardioli B."/>
            <person name="Wagenaar J."/>
            <person name="Strong T."/>
        </authorList>
    </citation>
    <scope>NUCLEOTIDE SEQUENCE [LARGE SCALE GENOMIC DNA]</scope>
    <source>
        <strain evidence="6 7">669A</strain>
    </source>
</reference>
<dbReference type="RefSeq" id="WP_207673986.1">
    <property type="nucleotide sequence ID" value="NZ_JAFREM010000018.1"/>
</dbReference>
<keyword evidence="7" id="KW-1185">Reference proteome</keyword>
<dbReference type="InterPro" id="IPR007343">
    <property type="entry name" value="Uncharacterised_pept_Zn_put"/>
</dbReference>
<accession>A0ABS3LBR1</accession>
<organism evidence="6 7">
    <name type="scientific">Candidatus Enterococcus moelleringii</name>
    <dbReference type="NCBI Taxonomy" id="2815325"/>
    <lineage>
        <taxon>Bacteria</taxon>
        <taxon>Bacillati</taxon>
        <taxon>Bacillota</taxon>
        <taxon>Bacilli</taxon>
        <taxon>Lactobacillales</taxon>
        <taxon>Enterococcaceae</taxon>
        <taxon>Enterococcus</taxon>
    </lineage>
</organism>
<evidence type="ECO:0000256" key="4">
    <source>
        <dbReference type="ARBA" id="ARBA00023136"/>
    </source>
</evidence>
<dbReference type="PANTHER" id="PTHR30168:SF0">
    <property type="entry name" value="INNER MEMBRANE PROTEIN"/>
    <property type="match status" value="1"/>
</dbReference>
<evidence type="ECO:0000256" key="3">
    <source>
        <dbReference type="ARBA" id="ARBA00022989"/>
    </source>
</evidence>
<evidence type="ECO:0000256" key="1">
    <source>
        <dbReference type="ARBA" id="ARBA00004167"/>
    </source>
</evidence>
<keyword evidence="3 5" id="KW-1133">Transmembrane helix</keyword>
<evidence type="ECO:0000313" key="6">
    <source>
        <dbReference type="EMBL" id="MBO1307075.1"/>
    </source>
</evidence>
<dbReference type="Pfam" id="PF04228">
    <property type="entry name" value="Zn_peptidase"/>
    <property type="match status" value="1"/>
</dbReference>
<gene>
    <name evidence="6" type="ORF">JZO70_12935</name>
</gene>
<name>A0ABS3LBR1_9ENTE</name>
<proteinExistence type="predicted"/>
<comment type="caution">
    <text evidence="6">The sequence shown here is derived from an EMBL/GenBank/DDBJ whole genome shotgun (WGS) entry which is preliminary data.</text>
</comment>
<keyword evidence="4 5" id="KW-0472">Membrane</keyword>
<dbReference type="PANTHER" id="PTHR30168">
    <property type="entry name" value="PUTATIVE MEMBRANE PROTEIN YPFJ"/>
    <property type="match status" value="1"/>
</dbReference>
<sequence length="290" mass="31930">MRYRGGRKSTNVENRTGTSRGGLAVGGGIGGIIIVLLVLFLGGGDVTDILNSSGGNSVYQQEAVNTAGREDQQEYSEVVFGYLEDYWNQEFQAQGMDYQEPTMVFYTDYVETACGSASSAVGPFYCPGDQRVYLDLSFADELANQYGAGGDFAWAYVIAHEVGHHVQQELGVTDEMAQRRQSLSEAEYNQYQVRLELQADYYAGSWAKYMEGETINGQPVLEIGDIDEALNAANSIGDDTLQQQAQGYVVPDSFTHGTSAQRKAWFERGYRYGDFEHGDTFNAEDLSLGT</sequence>
<evidence type="ECO:0000256" key="5">
    <source>
        <dbReference type="SAM" id="Phobius"/>
    </source>
</evidence>
<feature type="transmembrane region" description="Helical" evidence="5">
    <location>
        <begin position="21"/>
        <end position="43"/>
    </location>
</feature>
<dbReference type="EMBL" id="JAFREM010000018">
    <property type="protein sequence ID" value="MBO1307075.1"/>
    <property type="molecule type" value="Genomic_DNA"/>
</dbReference>
<comment type="subcellular location">
    <subcellularLocation>
        <location evidence="1">Membrane</location>
        <topology evidence="1">Single-pass membrane protein</topology>
    </subcellularLocation>
</comment>
<dbReference type="Proteomes" id="UP000664601">
    <property type="component" value="Unassembled WGS sequence"/>
</dbReference>
<protein>
    <submittedName>
        <fullName evidence="6">Neutral zinc metallopeptidase</fullName>
    </submittedName>
</protein>